<dbReference type="InterPro" id="IPR019594">
    <property type="entry name" value="Glu/Gly-bd"/>
</dbReference>
<dbReference type="SUPFAM" id="SSF53850">
    <property type="entry name" value="Periplasmic binding protein-like II"/>
    <property type="match status" value="1"/>
</dbReference>
<dbReference type="InterPro" id="IPR052192">
    <property type="entry name" value="Insect_Ionotropic_Sensory_Rcpt"/>
</dbReference>
<keyword evidence="10" id="KW-0325">Glycoprotein</keyword>
<dbReference type="VEuPathDB" id="VectorBase:SCAU016951"/>
<dbReference type="InterPro" id="IPR056198">
    <property type="entry name" value="LBD_receptor"/>
</dbReference>
<reference evidence="17" key="1">
    <citation type="submission" date="2020-05" db="UniProtKB">
        <authorList>
            <consortium name="EnsemblMetazoa"/>
        </authorList>
    </citation>
    <scope>IDENTIFICATION</scope>
    <source>
        <strain evidence="17">USDA</strain>
    </source>
</reference>
<keyword evidence="12" id="KW-0407">Ion channel</keyword>
<evidence type="ECO:0000259" key="14">
    <source>
        <dbReference type="Pfam" id="PF00060"/>
    </source>
</evidence>
<evidence type="ECO:0000259" key="16">
    <source>
        <dbReference type="Pfam" id="PF24061"/>
    </source>
</evidence>
<comment type="similarity">
    <text evidence="2">Belongs to the glutamate-gated ion channel (TC 1.A.10.1) family.</text>
</comment>
<evidence type="ECO:0000256" key="1">
    <source>
        <dbReference type="ARBA" id="ARBA00004651"/>
    </source>
</evidence>
<accession>A0A454A0P2</accession>
<evidence type="ECO:0000256" key="3">
    <source>
        <dbReference type="ARBA" id="ARBA00022448"/>
    </source>
</evidence>
<evidence type="ECO:0000313" key="17">
    <source>
        <dbReference type="EnsemblMetazoa" id="SCAU016951-PA"/>
    </source>
</evidence>
<sequence length="605" mass="70434">TISPITMGHFSTSLASRQIQNDLMDEILRRTMNPHGIIRYLVEGETYPILESQRYMNKEGLGELYYKYYTNREKSIWFIDSLKAYKNFEKNLLDKNRNYQRNGFFLLVYTGHECDCMTSFKQIFKRLFELYVTNVNILLMIGKHAYLYTYFPFRTHKCHSFEPEMYISFRGIENNGNFSTAKSFYPSKVINMHGCPLTIVTWNFPPYIFVDRDESTGKLLALRGLEGSLITLMAERMNFTIEIKTPKQLNIGEVFENGTVTGALGMVANREANITIFSYVYTAARSEAMLASESYTTIPYVLAIAKGRPLTPFERLVKPFHYIIWICYSSTLFIAVVFIYMLRFIGKTRIINLVQGDHNQTPLTYLLSILYGISIHNNIPYGNFARFLFNSWVLYNLVLRSAYNGELFKMLHDGTTHNDIKTIEQVVQKNYTIYTFASLAEIIKQIHPKANLKPFQGNYSLESTMQRIGDENNQEKIAVCLLKLTIQYYNQMNPTKRVRILPQILLTSPLIFFMPRHSFLRLRAASFVLKTRQSGLMKRYRTLIVYAASKKQRQHGDAANLSMSVLMGLFYIYGVLMILCSFVFILEMLSERYRKLQILLDFLNI</sequence>
<keyword evidence="18" id="KW-1185">Reference proteome</keyword>
<protein>
    <recommendedName>
        <fullName evidence="19">Ionotropic glutamate receptor L-glutamate and glycine-binding domain-containing protein</fullName>
    </recommendedName>
</protein>
<dbReference type="AlphaFoldDB" id="A0A454A0P2"/>
<dbReference type="Pfam" id="PF00060">
    <property type="entry name" value="Lig_chan"/>
    <property type="match status" value="1"/>
</dbReference>
<evidence type="ECO:0000256" key="8">
    <source>
        <dbReference type="ARBA" id="ARBA00023136"/>
    </source>
</evidence>
<dbReference type="GO" id="GO:0050907">
    <property type="term" value="P:detection of chemical stimulus involved in sensory perception"/>
    <property type="evidence" value="ECO:0007669"/>
    <property type="project" value="UniProtKB-ARBA"/>
</dbReference>
<keyword evidence="8 13" id="KW-0472">Membrane</keyword>
<evidence type="ECO:0000256" key="11">
    <source>
        <dbReference type="ARBA" id="ARBA00023286"/>
    </source>
</evidence>
<name>A0A454A0P2_STOCA</name>
<feature type="domain" description="Putative ionotropic receptor ligand binding" evidence="16">
    <location>
        <begin position="72"/>
        <end position="189"/>
    </location>
</feature>
<evidence type="ECO:0000256" key="4">
    <source>
        <dbReference type="ARBA" id="ARBA00022475"/>
    </source>
</evidence>
<evidence type="ECO:0008006" key="19">
    <source>
        <dbReference type="Google" id="ProtNLM"/>
    </source>
</evidence>
<evidence type="ECO:0000256" key="13">
    <source>
        <dbReference type="SAM" id="Phobius"/>
    </source>
</evidence>
<keyword evidence="9" id="KW-0675">Receptor</keyword>
<dbReference type="Proteomes" id="UP000095300">
    <property type="component" value="Unassembled WGS sequence"/>
</dbReference>
<feature type="transmembrane region" description="Helical" evidence="13">
    <location>
        <begin position="500"/>
        <end position="519"/>
    </location>
</feature>
<dbReference type="PANTHER" id="PTHR42643">
    <property type="entry name" value="IONOTROPIC RECEPTOR 20A-RELATED"/>
    <property type="match status" value="1"/>
</dbReference>
<dbReference type="EnsemblMetazoa" id="SCAU016951-RA">
    <property type="protein sequence ID" value="SCAU016951-PA"/>
    <property type="gene ID" value="SCAU016951"/>
</dbReference>
<dbReference type="Pfam" id="PF10613">
    <property type="entry name" value="Lig_chan-Glu_bd"/>
    <property type="match status" value="1"/>
</dbReference>
<evidence type="ECO:0000256" key="6">
    <source>
        <dbReference type="ARBA" id="ARBA00022989"/>
    </source>
</evidence>
<evidence type="ECO:0000256" key="10">
    <source>
        <dbReference type="ARBA" id="ARBA00023180"/>
    </source>
</evidence>
<dbReference type="Gene3D" id="3.40.190.10">
    <property type="entry name" value="Periplasmic binding protein-like II"/>
    <property type="match status" value="1"/>
</dbReference>
<keyword evidence="5 13" id="KW-0812">Transmembrane</keyword>
<feature type="transmembrane region" description="Helical" evidence="13">
    <location>
        <begin position="322"/>
        <end position="342"/>
    </location>
</feature>
<evidence type="ECO:0000256" key="7">
    <source>
        <dbReference type="ARBA" id="ARBA00023065"/>
    </source>
</evidence>
<keyword evidence="6 13" id="KW-1133">Transmembrane helix</keyword>
<keyword evidence="3" id="KW-0813">Transport</keyword>
<evidence type="ECO:0000313" key="18">
    <source>
        <dbReference type="Proteomes" id="UP000095300"/>
    </source>
</evidence>
<evidence type="ECO:0000256" key="9">
    <source>
        <dbReference type="ARBA" id="ARBA00023170"/>
    </source>
</evidence>
<dbReference type="PANTHER" id="PTHR42643:SF30">
    <property type="entry name" value="IONOTROPIC RECEPTOR 40A-RELATED"/>
    <property type="match status" value="1"/>
</dbReference>
<dbReference type="InterPro" id="IPR001320">
    <property type="entry name" value="Iontro_rcpt_C"/>
</dbReference>
<evidence type="ECO:0000256" key="5">
    <source>
        <dbReference type="ARBA" id="ARBA00022692"/>
    </source>
</evidence>
<organism evidence="17 18">
    <name type="scientific">Stomoxys calcitrans</name>
    <name type="common">Stable fly</name>
    <name type="synonym">Conops calcitrans</name>
    <dbReference type="NCBI Taxonomy" id="35570"/>
    <lineage>
        <taxon>Eukaryota</taxon>
        <taxon>Metazoa</taxon>
        <taxon>Ecdysozoa</taxon>
        <taxon>Arthropoda</taxon>
        <taxon>Hexapoda</taxon>
        <taxon>Insecta</taxon>
        <taxon>Pterygota</taxon>
        <taxon>Neoptera</taxon>
        <taxon>Endopterygota</taxon>
        <taxon>Diptera</taxon>
        <taxon>Brachycera</taxon>
        <taxon>Muscomorpha</taxon>
        <taxon>Muscoidea</taxon>
        <taxon>Muscidae</taxon>
        <taxon>Stomoxys</taxon>
    </lineage>
</organism>
<keyword evidence="4" id="KW-1003">Cell membrane</keyword>
<evidence type="ECO:0000256" key="12">
    <source>
        <dbReference type="ARBA" id="ARBA00023303"/>
    </source>
</evidence>
<dbReference type="GO" id="GO:0005886">
    <property type="term" value="C:plasma membrane"/>
    <property type="evidence" value="ECO:0007669"/>
    <property type="project" value="UniProtKB-SubCell"/>
</dbReference>
<dbReference type="Gene3D" id="1.10.287.70">
    <property type="match status" value="1"/>
</dbReference>
<evidence type="ECO:0000256" key="2">
    <source>
        <dbReference type="ARBA" id="ARBA00008685"/>
    </source>
</evidence>
<dbReference type="Pfam" id="PF24061">
    <property type="entry name" value="LBD_receptor"/>
    <property type="match status" value="1"/>
</dbReference>
<feature type="domain" description="Ionotropic glutamate receptor L-glutamate and glycine-binding" evidence="15">
    <location>
        <begin position="198"/>
        <end position="299"/>
    </location>
</feature>
<evidence type="ECO:0000259" key="15">
    <source>
        <dbReference type="Pfam" id="PF10613"/>
    </source>
</evidence>
<keyword evidence="7" id="KW-0406">Ion transport</keyword>
<proteinExistence type="inferred from homology"/>
<feature type="transmembrane region" description="Helical" evidence="13">
    <location>
        <begin position="570"/>
        <end position="589"/>
    </location>
</feature>
<keyword evidence="11" id="KW-1071">Ligand-gated ion channel</keyword>
<dbReference type="GO" id="GO:0015276">
    <property type="term" value="F:ligand-gated monoatomic ion channel activity"/>
    <property type="evidence" value="ECO:0007669"/>
    <property type="project" value="InterPro"/>
</dbReference>
<feature type="domain" description="Ionotropic glutamate receptor C-terminal" evidence="14">
    <location>
        <begin position="324"/>
        <end position="575"/>
    </location>
</feature>
<comment type="subcellular location">
    <subcellularLocation>
        <location evidence="1">Cell membrane</location>
        <topology evidence="1">Multi-pass membrane protein</topology>
    </subcellularLocation>
</comment>